<dbReference type="AlphaFoldDB" id="A0A0B0NFQ7"/>
<keyword evidence="2" id="KW-1185">Reference proteome</keyword>
<organism evidence="1 2">
    <name type="scientific">Gossypium arboreum</name>
    <name type="common">Tree cotton</name>
    <name type="synonym">Gossypium nanking</name>
    <dbReference type="NCBI Taxonomy" id="29729"/>
    <lineage>
        <taxon>Eukaryota</taxon>
        <taxon>Viridiplantae</taxon>
        <taxon>Streptophyta</taxon>
        <taxon>Embryophyta</taxon>
        <taxon>Tracheophyta</taxon>
        <taxon>Spermatophyta</taxon>
        <taxon>Magnoliopsida</taxon>
        <taxon>eudicotyledons</taxon>
        <taxon>Gunneridae</taxon>
        <taxon>Pentapetalae</taxon>
        <taxon>rosids</taxon>
        <taxon>malvids</taxon>
        <taxon>Malvales</taxon>
        <taxon>Malvaceae</taxon>
        <taxon>Malvoideae</taxon>
        <taxon>Gossypium</taxon>
    </lineage>
</organism>
<dbReference type="Proteomes" id="UP000032142">
    <property type="component" value="Unassembled WGS sequence"/>
</dbReference>
<gene>
    <name evidence="1" type="ORF">F383_04280</name>
</gene>
<dbReference type="EMBL" id="KN394366">
    <property type="protein sequence ID" value="KHG10659.1"/>
    <property type="molecule type" value="Genomic_DNA"/>
</dbReference>
<evidence type="ECO:0000313" key="1">
    <source>
        <dbReference type="EMBL" id="KHG10659.1"/>
    </source>
</evidence>
<sequence>MLIGACKWEALPSHITGRSCEPCNRKLIRAVIGKLMRANIEKLYRAINREAHESQLSGSS</sequence>
<protein>
    <submittedName>
        <fullName evidence="1">Uncharacterized protein</fullName>
    </submittedName>
</protein>
<accession>A0A0B0NFQ7</accession>
<proteinExistence type="predicted"/>
<evidence type="ECO:0000313" key="2">
    <source>
        <dbReference type="Proteomes" id="UP000032142"/>
    </source>
</evidence>
<name>A0A0B0NFQ7_GOSAR</name>
<reference evidence="2" key="1">
    <citation type="submission" date="2014-09" db="EMBL/GenBank/DDBJ databases">
        <authorList>
            <person name="Mudge J."/>
            <person name="Ramaraj T."/>
            <person name="Lindquist I.E."/>
            <person name="Bharti A.K."/>
            <person name="Sundararajan A."/>
            <person name="Cameron C.T."/>
            <person name="Woodward J.E."/>
            <person name="May G.D."/>
            <person name="Brubaker C."/>
            <person name="Broadhvest J."/>
            <person name="Wilkins T.A."/>
        </authorList>
    </citation>
    <scope>NUCLEOTIDE SEQUENCE</scope>
    <source>
        <strain evidence="2">cv. AKA8401</strain>
    </source>
</reference>